<name>A0A5M5EC50_BACOV</name>
<comment type="caution">
    <text evidence="1">The sequence shown here is derived from an EMBL/GenBank/DDBJ whole genome shotgun (WGS) entry which is preliminary data.</text>
</comment>
<proteinExistence type="predicted"/>
<dbReference type="AlphaFoldDB" id="A0A5M5EC50"/>
<accession>A0A5M5EC50</accession>
<evidence type="ECO:0000313" key="1">
    <source>
        <dbReference type="EMBL" id="KAA4090919.1"/>
    </source>
</evidence>
<reference evidence="1 2" key="1">
    <citation type="journal article" date="2019" name="Nat. Med.">
        <title>A library of human gut bacterial isolates paired with longitudinal multiomics data enables mechanistic microbiome research.</title>
        <authorList>
            <person name="Poyet M."/>
            <person name="Groussin M."/>
            <person name="Gibbons S.M."/>
            <person name="Avila-Pacheco J."/>
            <person name="Jiang X."/>
            <person name="Kearney S.M."/>
            <person name="Perrotta A.R."/>
            <person name="Berdy B."/>
            <person name="Zhao S."/>
            <person name="Lieberman T.D."/>
            <person name="Swanson P.K."/>
            <person name="Smith M."/>
            <person name="Roesemann S."/>
            <person name="Alexander J.E."/>
            <person name="Rich S.A."/>
            <person name="Livny J."/>
            <person name="Vlamakis H."/>
            <person name="Clish C."/>
            <person name="Bullock K."/>
            <person name="Deik A."/>
            <person name="Scott J."/>
            <person name="Pierce K.A."/>
            <person name="Xavier R.J."/>
            <person name="Alm E.J."/>
        </authorList>
    </citation>
    <scope>NUCLEOTIDE SEQUENCE [LARGE SCALE GENOMIC DNA]</scope>
    <source>
        <strain evidence="1 2">BIOML-A134</strain>
    </source>
</reference>
<gene>
    <name evidence="1" type="ORF">F3D66_24335</name>
</gene>
<keyword evidence="2" id="KW-1185">Reference proteome</keyword>
<dbReference type="EMBL" id="VWKB01000041">
    <property type="protein sequence ID" value="KAA4090919.1"/>
    <property type="molecule type" value="Genomic_DNA"/>
</dbReference>
<dbReference type="Proteomes" id="UP000473905">
    <property type="component" value="Unassembled WGS sequence"/>
</dbReference>
<protein>
    <submittedName>
        <fullName evidence="1">Uncharacterized protein</fullName>
    </submittedName>
</protein>
<sequence>MSYEQSIFSKPSLFTRGTPTTFTTSFNGGSGQPFDVHSHISIGIMASSQSYSVSCYQSSL</sequence>
<evidence type="ECO:0000313" key="2">
    <source>
        <dbReference type="Proteomes" id="UP000473905"/>
    </source>
</evidence>
<organism evidence="1 2">
    <name type="scientific">Bacteroides ovatus</name>
    <dbReference type="NCBI Taxonomy" id="28116"/>
    <lineage>
        <taxon>Bacteria</taxon>
        <taxon>Pseudomonadati</taxon>
        <taxon>Bacteroidota</taxon>
        <taxon>Bacteroidia</taxon>
        <taxon>Bacteroidales</taxon>
        <taxon>Bacteroidaceae</taxon>
        <taxon>Bacteroides</taxon>
    </lineage>
</organism>